<evidence type="ECO:0000313" key="2">
    <source>
        <dbReference type="EMBL" id="HEH35668.1"/>
    </source>
</evidence>
<gene>
    <name evidence="2" type="ORF">ENP88_05905</name>
</gene>
<name>A0A7J2TJX4_ARCFL</name>
<keyword evidence="1" id="KW-1133">Transmembrane helix</keyword>
<dbReference type="AlphaFoldDB" id="A0A7J2TJX4"/>
<accession>A0A7J2TJX4</accession>
<feature type="transmembrane region" description="Helical" evidence="1">
    <location>
        <begin position="161"/>
        <end position="184"/>
    </location>
</feature>
<protein>
    <submittedName>
        <fullName evidence="2">Uncharacterized protein</fullName>
    </submittedName>
</protein>
<feature type="transmembrane region" description="Helical" evidence="1">
    <location>
        <begin position="27"/>
        <end position="43"/>
    </location>
</feature>
<reference evidence="2" key="1">
    <citation type="journal article" date="2020" name="mSystems">
        <title>Genome- and Community-Level Interaction Insights into Carbon Utilization and Element Cycling Functions of Hydrothermarchaeota in Hydrothermal Sediment.</title>
        <authorList>
            <person name="Zhou Z."/>
            <person name="Liu Y."/>
            <person name="Xu W."/>
            <person name="Pan J."/>
            <person name="Luo Z.H."/>
            <person name="Li M."/>
        </authorList>
    </citation>
    <scope>NUCLEOTIDE SEQUENCE [LARGE SCALE GENOMIC DNA]</scope>
    <source>
        <strain evidence="2">SpSt-26</strain>
    </source>
</reference>
<keyword evidence="1" id="KW-0472">Membrane</keyword>
<dbReference type="EMBL" id="DSLA01000094">
    <property type="protein sequence ID" value="HEH35668.1"/>
    <property type="molecule type" value="Genomic_DNA"/>
</dbReference>
<feature type="transmembrane region" description="Helical" evidence="1">
    <location>
        <begin position="223"/>
        <end position="249"/>
    </location>
</feature>
<feature type="transmembrane region" description="Helical" evidence="1">
    <location>
        <begin position="190"/>
        <end position="211"/>
    </location>
</feature>
<feature type="transmembrane region" description="Helical" evidence="1">
    <location>
        <begin position="119"/>
        <end position="140"/>
    </location>
</feature>
<comment type="caution">
    <text evidence="2">The sequence shown here is derived from an EMBL/GenBank/DDBJ whole genome shotgun (WGS) entry which is preliminary data.</text>
</comment>
<proteinExistence type="predicted"/>
<feature type="transmembrane region" description="Helical" evidence="1">
    <location>
        <begin position="49"/>
        <end position="72"/>
    </location>
</feature>
<sequence length="285" mass="31594">MLDLNWTEKATKIGLLFLEIWNRKKQVFPILLAISAAAWFIHYEFPNLITLHLALIPTIATLLLAFIGLIVIENIESSGDLTVVPSLVTRTIFAVAAVLLTLFYLSGMLFGIFPAPPLPLLLALMFSMAVAPIVTILVLIPPLLGYIPRFRPRWIALRKKVPFWGIYLGFIAGTLMILPLLLFVELAFLGYMYLMAIYSSVLFYCSFLLLVAPRPMITKAAGLLMILMGPISWFGAAGGLGLGSVLSVISGAYSFAWSPYGEDEEIRIKSKILEKTRKVKEVVGR</sequence>
<evidence type="ECO:0000256" key="1">
    <source>
        <dbReference type="SAM" id="Phobius"/>
    </source>
</evidence>
<keyword evidence="1" id="KW-0812">Transmembrane</keyword>
<feature type="transmembrane region" description="Helical" evidence="1">
    <location>
        <begin position="92"/>
        <end position="113"/>
    </location>
</feature>
<organism evidence="2">
    <name type="scientific">Archaeoglobus fulgidus</name>
    <dbReference type="NCBI Taxonomy" id="2234"/>
    <lineage>
        <taxon>Archaea</taxon>
        <taxon>Methanobacteriati</taxon>
        <taxon>Methanobacteriota</taxon>
        <taxon>Archaeoglobi</taxon>
        <taxon>Archaeoglobales</taxon>
        <taxon>Archaeoglobaceae</taxon>
        <taxon>Archaeoglobus</taxon>
    </lineage>
</organism>